<gene>
    <name evidence="2" type="ORF">AVEN_110595_1</name>
</gene>
<keyword evidence="3" id="KW-1185">Reference proteome</keyword>
<evidence type="ECO:0000313" key="2">
    <source>
        <dbReference type="EMBL" id="GBL91090.1"/>
    </source>
</evidence>
<organism evidence="2 3">
    <name type="scientific">Araneus ventricosus</name>
    <name type="common">Orbweaver spider</name>
    <name type="synonym">Epeira ventricosa</name>
    <dbReference type="NCBI Taxonomy" id="182803"/>
    <lineage>
        <taxon>Eukaryota</taxon>
        <taxon>Metazoa</taxon>
        <taxon>Ecdysozoa</taxon>
        <taxon>Arthropoda</taxon>
        <taxon>Chelicerata</taxon>
        <taxon>Arachnida</taxon>
        <taxon>Araneae</taxon>
        <taxon>Araneomorphae</taxon>
        <taxon>Entelegynae</taxon>
        <taxon>Araneoidea</taxon>
        <taxon>Araneidae</taxon>
        <taxon>Araneus</taxon>
    </lineage>
</organism>
<feature type="non-terminal residue" evidence="2">
    <location>
        <position position="75"/>
    </location>
</feature>
<protein>
    <submittedName>
        <fullName evidence="2">Uncharacterized protein</fullName>
    </submittedName>
</protein>
<dbReference type="Proteomes" id="UP000499080">
    <property type="component" value="Unassembled WGS sequence"/>
</dbReference>
<dbReference type="EMBL" id="BGPR01235451">
    <property type="protein sequence ID" value="GBL91090.1"/>
    <property type="molecule type" value="Genomic_DNA"/>
</dbReference>
<dbReference type="AlphaFoldDB" id="A0A4Y2BFU8"/>
<name>A0A4Y2BFU8_ARAVE</name>
<accession>A0A4Y2BFU8</accession>
<evidence type="ECO:0000313" key="3">
    <source>
        <dbReference type="Proteomes" id="UP000499080"/>
    </source>
</evidence>
<comment type="caution">
    <text evidence="2">The sequence shown here is derived from an EMBL/GenBank/DDBJ whole genome shotgun (WGS) entry which is preliminary data.</text>
</comment>
<keyword evidence="1" id="KW-0732">Signal</keyword>
<reference evidence="2 3" key="1">
    <citation type="journal article" date="2019" name="Sci. Rep.">
        <title>Orb-weaving spider Araneus ventricosus genome elucidates the spidroin gene catalogue.</title>
        <authorList>
            <person name="Kono N."/>
            <person name="Nakamura H."/>
            <person name="Ohtoshi R."/>
            <person name="Moran D.A.P."/>
            <person name="Shinohara A."/>
            <person name="Yoshida Y."/>
            <person name="Fujiwara M."/>
            <person name="Mori M."/>
            <person name="Tomita M."/>
            <person name="Arakawa K."/>
        </authorList>
    </citation>
    <scope>NUCLEOTIDE SEQUENCE [LARGE SCALE GENOMIC DNA]</scope>
</reference>
<feature type="signal peptide" evidence="1">
    <location>
        <begin position="1"/>
        <end position="28"/>
    </location>
</feature>
<proteinExistence type="predicted"/>
<evidence type="ECO:0000256" key="1">
    <source>
        <dbReference type="SAM" id="SignalP"/>
    </source>
</evidence>
<feature type="chain" id="PRO_5021228652" evidence="1">
    <location>
        <begin position="29"/>
        <end position="75"/>
    </location>
</feature>
<sequence>MSIKATRTRLPIRRLLIHILMVPPVGKAKYTNLNRVIPVLPWHSWTLNDSSCNSSSTEAEVLEAIIGHSPTSPEG</sequence>